<accession>A0A8S5M291</accession>
<name>A0A8S5M291_9CAUD</name>
<dbReference type="InterPro" id="IPR025463">
    <property type="entry name" value="DUF4314"/>
</dbReference>
<evidence type="ECO:0000313" key="2">
    <source>
        <dbReference type="EMBL" id="DAD76421.1"/>
    </source>
</evidence>
<proteinExistence type="predicted"/>
<sequence length="75" mass="8204">MQFPNRETVEVLRLQYPSGTRVELVCMDDVQAPPTGTQGTVIGVDDTGSIMVDWDNGSGLNVIYGVDRCKEVSNE</sequence>
<reference evidence="2" key="1">
    <citation type="journal article" date="2021" name="Proc. Natl. Acad. Sci. U.S.A.">
        <title>A Catalog of Tens of Thousands of Viruses from Human Metagenomes Reveals Hidden Associations with Chronic Diseases.</title>
        <authorList>
            <person name="Tisza M.J."/>
            <person name="Buck C.B."/>
        </authorList>
    </citation>
    <scope>NUCLEOTIDE SEQUENCE</scope>
    <source>
        <strain evidence="2">CtP6p7</strain>
    </source>
</reference>
<protein>
    <recommendedName>
        <fullName evidence="1">DUF4314 domain-containing protein</fullName>
    </recommendedName>
</protein>
<dbReference type="Pfam" id="PF14192">
    <property type="entry name" value="DUF4314"/>
    <property type="match status" value="1"/>
</dbReference>
<evidence type="ECO:0000259" key="1">
    <source>
        <dbReference type="Pfam" id="PF14192"/>
    </source>
</evidence>
<organism evidence="2">
    <name type="scientific">Siphoviridae sp. ctP6p7</name>
    <dbReference type="NCBI Taxonomy" id="2826319"/>
    <lineage>
        <taxon>Viruses</taxon>
        <taxon>Duplodnaviria</taxon>
        <taxon>Heunggongvirae</taxon>
        <taxon>Uroviricota</taxon>
        <taxon>Caudoviricetes</taxon>
    </lineage>
</organism>
<dbReference type="EMBL" id="BK014800">
    <property type="protein sequence ID" value="DAD76421.1"/>
    <property type="molecule type" value="Genomic_DNA"/>
</dbReference>
<feature type="domain" description="DUF4314" evidence="1">
    <location>
        <begin position="6"/>
        <end position="71"/>
    </location>
</feature>